<dbReference type="SUPFAM" id="SSF48726">
    <property type="entry name" value="Immunoglobulin"/>
    <property type="match status" value="2"/>
</dbReference>
<keyword evidence="3" id="KW-1015">Disulfide bond</keyword>
<keyword evidence="5" id="KW-0732">Signal</keyword>
<feature type="transmembrane region" description="Helical" evidence="4">
    <location>
        <begin position="339"/>
        <end position="363"/>
    </location>
</feature>
<evidence type="ECO:0000313" key="8">
    <source>
        <dbReference type="Proteomes" id="UP001314229"/>
    </source>
</evidence>
<keyword evidence="2 4" id="KW-0472">Membrane</keyword>
<feature type="chain" id="PRO_5044021738" evidence="5">
    <location>
        <begin position="21"/>
        <end position="428"/>
    </location>
</feature>
<keyword evidence="8" id="KW-1185">Reference proteome</keyword>
<dbReference type="Pfam" id="PF08205">
    <property type="entry name" value="C2-set_2"/>
    <property type="match status" value="1"/>
</dbReference>
<dbReference type="InterPro" id="IPR007110">
    <property type="entry name" value="Ig-like_dom"/>
</dbReference>
<dbReference type="InterPro" id="IPR003598">
    <property type="entry name" value="Ig_sub2"/>
</dbReference>
<evidence type="ECO:0000256" key="1">
    <source>
        <dbReference type="ARBA" id="ARBA00004167"/>
    </source>
</evidence>
<dbReference type="PANTHER" id="PTHR46484">
    <property type="entry name" value="SI:CH211-171H4.5-RELATED"/>
    <property type="match status" value="1"/>
</dbReference>
<evidence type="ECO:0000256" key="5">
    <source>
        <dbReference type="SAM" id="SignalP"/>
    </source>
</evidence>
<evidence type="ECO:0000256" key="2">
    <source>
        <dbReference type="ARBA" id="ARBA00023136"/>
    </source>
</evidence>
<dbReference type="SMART" id="SM00409">
    <property type="entry name" value="IG"/>
    <property type="match status" value="1"/>
</dbReference>
<reference evidence="7 8" key="1">
    <citation type="submission" date="2024-01" db="EMBL/GenBank/DDBJ databases">
        <authorList>
            <person name="Alioto T."/>
            <person name="Alioto T."/>
            <person name="Gomez Garrido J."/>
        </authorList>
    </citation>
    <scope>NUCLEOTIDE SEQUENCE [LARGE SCALE GENOMIC DNA]</scope>
</reference>
<dbReference type="AlphaFoldDB" id="A0AAV1Q8F6"/>
<gene>
    <name evidence="7" type="ORF">FSCOSCO3_A000228</name>
</gene>
<feature type="signal peptide" evidence="5">
    <location>
        <begin position="1"/>
        <end position="20"/>
    </location>
</feature>
<evidence type="ECO:0000256" key="4">
    <source>
        <dbReference type="SAM" id="Phobius"/>
    </source>
</evidence>
<comment type="caution">
    <text evidence="7">The sequence shown here is derived from an EMBL/GenBank/DDBJ whole genome shotgun (WGS) entry which is preliminary data.</text>
</comment>
<evidence type="ECO:0000259" key="6">
    <source>
        <dbReference type="PROSITE" id="PS50835"/>
    </source>
</evidence>
<dbReference type="EMBL" id="CAWUFR010000678">
    <property type="protein sequence ID" value="CAK6980348.1"/>
    <property type="molecule type" value="Genomic_DNA"/>
</dbReference>
<dbReference type="Gene3D" id="2.60.40.10">
    <property type="entry name" value="Immunoglobulins"/>
    <property type="match status" value="3"/>
</dbReference>
<dbReference type="PANTHER" id="PTHR46484:SF8">
    <property type="entry name" value="B-CELL RECEPTOR CD22-LIKE-RELATED"/>
    <property type="match status" value="1"/>
</dbReference>
<dbReference type="GO" id="GO:0016020">
    <property type="term" value="C:membrane"/>
    <property type="evidence" value="ECO:0007669"/>
    <property type="project" value="UniProtKB-SubCell"/>
</dbReference>
<dbReference type="InterPro" id="IPR013162">
    <property type="entry name" value="CD80_C2-set"/>
</dbReference>
<feature type="domain" description="Ig-like" evidence="6">
    <location>
        <begin position="141"/>
        <end position="235"/>
    </location>
</feature>
<dbReference type="Proteomes" id="UP001314229">
    <property type="component" value="Unassembled WGS sequence"/>
</dbReference>
<feature type="domain" description="Ig-like" evidence="6">
    <location>
        <begin position="244"/>
        <end position="326"/>
    </location>
</feature>
<keyword evidence="4" id="KW-0812">Transmembrane</keyword>
<accession>A0AAV1Q8F6</accession>
<proteinExistence type="predicted"/>
<protein>
    <submittedName>
        <fullName evidence="7">Sialic acid-binding Ig-like lectin 9</fullName>
    </submittedName>
</protein>
<name>A0AAV1Q8F6_SCOSC</name>
<dbReference type="CDD" id="cd00096">
    <property type="entry name" value="Ig"/>
    <property type="match status" value="1"/>
</dbReference>
<comment type="subcellular location">
    <subcellularLocation>
        <location evidence="1">Membrane</location>
        <topology evidence="1">Single-pass membrane protein</topology>
    </subcellularLocation>
</comment>
<dbReference type="PROSITE" id="PS50835">
    <property type="entry name" value="IG_LIKE"/>
    <property type="match status" value="2"/>
</dbReference>
<keyword evidence="4" id="KW-1133">Transmembrane helix</keyword>
<dbReference type="SMART" id="SM00408">
    <property type="entry name" value="IGc2"/>
    <property type="match status" value="1"/>
</dbReference>
<sequence>MAVGLTVVTLLIALMQVVLSKNWNVMLPQRITAINGSCVTIPCQYEVPKGFEPDVLNCSKGAVWKKGDALNPPVFNGETIYNTQIKGQLLGDLTKKNCTTMFHSLPRGYDDIYFFRLECTERIKFSFPYGVYITQQDPPPPEMTTVTQVLEGVQMMRVRCSVPVPCPALPPSITWLPRDDSRQEQTEILKNPEGQTYMTSTLTFITSAELHNRSIICSVSYPLAKGGSTEPSSTTQIFNILYAPRSTEATLSMPGAVSEGRTVTFTCFSDANPPVRNYTWYRNDIGNLTKMGERRTMVLRVTKRDSGLYLCEAQNQKGSQRSRVVYLDVISAAGSSDSFVMFTYVIGGVVVFLYILTVVVVVCKYQNLSKRLEQIELKEEQTYTNLRRVDSDYDHIQPKSPSISDVPNYENPIALRAILKNQPLPKHK</sequence>
<dbReference type="InterPro" id="IPR003599">
    <property type="entry name" value="Ig_sub"/>
</dbReference>
<evidence type="ECO:0000256" key="3">
    <source>
        <dbReference type="ARBA" id="ARBA00023157"/>
    </source>
</evidence>
<organism evidence="7 8">
    <name type="scientific">Scomber scombrus</name>
    <name type="common">Atlantic mackerel</name>
    <name type="synonym">Scomber vernalis</name>
    <dbReference type="NCBI Taxonomy" id="13677"/>
    <lineage>
        <taxon>Eukaryota</taxon>
        <taxon>Metazoa</taxon>
        <taxon>Chordata</taxon>
        <taxon>Craniata</taxon>
        <taxon>Vertebrata</taxon>
        <taxon>Euteleostomi</taxon>
        <taxon>Actinopterygii</taxon>
        <taxon>Neopterygii</taxon>
        <taxon>Teleostei</taxon>
        <taxon>Neoteleostei</taxon>
        <taxon>Acanthomorphata</taxon>
        <taxon>Pelagiaria</taxon>
        <taxon>Scombriformes</taxon>
        <taxon>Scombridae</taxon>
        <taxon>Scomber</taxon>
    </lineage>
</organism>
<dbReference type="InterPro" id="IPR013783">
    <property type="entry name" value="Ig-like_fold"/>
</dbReference>
<dbReference type="InterPro" id="IPR036179">
    <property type="entry name" value="Ig-like_dom_sf"/>
</dbReference>
<evidence type="ECO:0000313" key="7">
    <source>
        <dbReference type="EMBL" id="CAK6980348.1"/>
    </source>
</evidence>
<dbReference type="Pfam" id="PF13895">
    <property type="entry name" value="Ig_2"/>
    <property type="match status" value="1"/>
</dbReference>